<dbReference type="AlphaFoldDB" id="A0A922NK92"/>
<keyword evidence="3" id="KW-1185">Reference proteome</keyword>
<accession>A0A922NK92</accession>
<evidence type="ECO:0000313" key="3">
    <source>
        <dbReference type="Proteomes" id="UP000249757"/>
    </source>
</evidence>
<proteinExistence type="predicted"/>
<feature type="signal peptide" evidence="1">
    <location>
        <begin position="1"/>
        <end position="21"/>
    </location>
</feature>
<protein>
    <submittedName>
        <fullName evidence="2">Uncharacterized protein</fullName>
    </submittedName>
</protein>
<gene>
    <name evidence="2" type="ORF">Ptr86124_004310</name>
</gene>
<reference evidence="3" key="1">
    <citation type="journal article" date="2022" name="Microb. Genom.">
        <title>A global pangenome for the wheat fungal pathogen Pyrenophora tritici-repentis and prediction of effector protein structural homology.</title>
        <authorList>
            <person name="Moolhuijzen P.M."/>
            <person name="See P.T."/>
            <person name="Shi G."/>
            <person name="Powell H.R."/>
            <person name="Cockram J."/>
            <person name="Jorgensen L.N."/>
            <person name="Benslimane H."/>
            <person name="Strelkov S.E."/>
            <person name="Turner J."/>
            <person name="Liu Z."/>
            <person name="Moffat C.S."/>
        </authorList>
    </citation>
    <scope>NUCLEOTIDE SEQUENCE [LARGE SCALE GENOMIC DNA]</scope>
</reference>
<dbReference type="Proteomes" id="UP000249757">
    <property type="component" value="Unassembled WGS sequence"/>
</dbReference>
<organism evidence="2 3">
    <name type="scientific">Pyrenophora tritici-repentis</name>
    <dbReference type="NCBI Taxonomy" id="45151"/>
    <lineage>
        <taxon>Eukaryota</taxon>
        <taxon>Fungi</taxon>
        <taxon>Dikarya</taxon>
        <taxon>Ascomycota</taxon>
        <taxon>Pezizomycotina</taxon>
        <taxon>Dothideomycetes</taxon>
        <taxon>Pleosporomycetidae</taxon>
        <taxon>Pleosporales</taxon>
        <taxon>Pleosporineae</taxon>
        <taxon>Pleosporaceae</taxon>
        <taxon>Pyrenophora</taxon>
    </lineage>
</organism>
<sequence length="188" mass="20937">MRLTIIPLLFAAFACVEFANAYDPLHGTPEDPYTDGIRFDWPTQDECYVCLDTYKSCVADCPGLRHFTGSDCDRKCEAKVCEEDNDPGNPRNECAWSMKLTITLLLTTLAAMALAVPDPAPMSPVSASELTSALDKRECSCSTCDDFFKKCLRDKRCWIVPSCSYTCSVDTCRLSDCCKSQCGYKNYC</sequence>
<feature type="chain" id="PRO_5037893257" evidence="1">
    <location>
        <begin position="22"/>
        <end position="188"/>
    </location>
</feature>
<evidence type="ECO:0000256" key="1">
    <source>
        <dbReference type="SAM" id="SignalP"/>
    </source>
</evidence>
<comment type="caution">
    <text evidence="2">The sequence shown here is derived from an EMBL/GenBank/DDBJ whole genome shotgun (WGS) entry which is preliminary data.</text>
</comment>
<keyword evidence="1" id="KW-0732">Signal</keyword>
<dbReference type="PROSITE" id="PS51257">
    <property type="entry name" value="PROKAR_LIPOPROTEIN"/>
    <property type="match status" value="1"/>
</dbReference>
<evidence type="ECO:0000313" key="2">
    <source>
        <dbReference type="EMBL" id="KAI1517373.1"/>
    </source>
</evidence>
<name>A0A922NK92_9PLEO</name>
<dbReference type="EMBL" id="NRDI02000004">
    <property type="protein sequence ID" value="KAI1517373.1"/>
    <property type="molecule type" value="Genomic_DNA"/>
</dbReference>